<dbReference type="SUPFAM" id="SSF55961">
    <property type="entry name" value="Bet v1-like"/>
    <property type="match status" value="1"/>
</dbReference>
<protein>
    <submittedName>
        <fullName evidence="1">Polyketide cyclase</fullName>
    </submittedName>
</protein>
<evidence type="ECO:0000313" key="1">
    <source>
        <dbReference type="EMBL" id="VVE35758.1"/>
    </source>
</evidence>
<dbReference type="RefSeq" id="WP_150698601.1">
    <property type="nucleotide sequence ID" value="NZ_CABPRZ010000017.1"/>
</dbReference>
<dbReference type="OrthoDB" id="5402478at2"/>
<keyword evidence="2" id="KW-1185">Reference proteome</keyword>
<dbReference type="Pfam" id="PF10604">
    <property type="entry name" value="Polyketide_cyc2"/>
    <property type="match status" value="1"/>
</dbReference>
<accession>A0A5E4XHX9</accession>
<dbReference type="Gene3D" id="3.30.530.20">
    <property type="match status" value="1"/>
</dbReference>
<gene>
    <name evidence="1" type="ORF">PTE30175_03792</name>
</gene>
<dbReference type="Proteomes" id="UP000414233">
    <property type="component" value="Unassembled WGS sequence"/>
</dbReference>
<dbReference type="InterPro" id="IPR023393">
    <property type="entry name" value="START-like_dom_sf"/>
</dbReference>
<proteinExistence type="predicted"/>
<dbReference type="InterPro" id="IPR019587">
    <property type="entry name" value="Polyketide_cyclase/dehydratase"/>
</dbReference>
<name>A0A5E4XHX9_9BURK</name>
<dbReference type="EMBL" id="CABPRZ010000017">
    <property type="protein sequence ID" value="VVE35758.1"/>
    <property type="molecule type" value="Genomic_DNA"/>
</dbReference>
<dbReference type="CDD" id="cd07824">
    <property type="entry name" value="SRPBCC_6"/>
    <property type="match status" value="1"/>
</dbReference>
<organism evidence="1 2">
    <name type="scientific">Pandoraea terrae</name>
    <dbReference type="NCBI Taxonomy" id="1537710"/>
    <lineage>
        <taxon>Bacteria</taxon>
        <taxon>Pseudomonadati</taxon>
        <taxon>Pseudomonadota</taxon>
        <taxon>Betaproteobacteria</taxon>
        <taxon>Burkholderiales</taxon>
        <taxon>Burkholderiaceae</taxon>
        <taxon>Pandoraea</taxon>
    </lineage>
</organism>
<sequence length="188" mass="21932">MNKYRFLTLWRLTAPLPEVWEAIRDAEHWPGWWPCVRSVREMRHGDESGVGTVRQFKWRGALPYSLTFDMRVTRVEPMRLIEGAASGELEGVGRWRFDTEGAVTVVRYDWHVHTRRAWMNRLAPIARPLFKWNHDFVMRRGAQGLADFLNAHVVEVLDTDAPPAAIGEMRTARTLRALRARNEPKRDT</sequence>
<evidence type="ECO:0000313" key="2">
    <source>
        <dbReference type="Proteomes" id="UP000414233"/>
    </source>
</evidence>
<reference evidence="1 2" key="1">
    <citation type="submission" date="2019-08" db="EMBL/GenBank/DDBJ databases">
        <authorList>
            <person name="Peeters C."/>
        </authorList>
    </citation>
    <scope>NUCLEOTIDE SEQUENCE [LARGE SCALE GENOMIC DNA]</scope>
    <source>
        <strain evidence="1 2">LMG 30175</strain>
    </source>
</reference>
<dbReference type="AlphaFoldDB" id="A0A5E4XHX9"/>